<proteinExistence type="inferred from homology"/>
<keyword evidence="7 9" id="KW-0472">Membrane</keyword>
<evidence type="ECO:0000256" key="1">
    <source>
        <dbReference type="ARBA" id="ARBA00004429"/>
    </source>
</evidence>
<evidence type="ECO:0000256" key="7">
    <source>
        <dbReference type="ARBA" id="ARBA00023136"/>
    </source>
</evidence>
<keyword evidence="5 8" id="KW-0653">Protein transport</keyword>
<feature type="transmembrane region" description="Helical" evidence="9">
    <location>
        <begin position="103"/>
        <end position="124"/>
    </location>
</feature>
<reference evidence="11 12" key="1">
    <citation type="journal article" date="2017" name="Front. Microbiol.">
        <title>Comparative Genomic Analysis of the Class Epsilonproteobacteria and Proposed Reclassification to Epsilonbacteraeota (phyl. nov.).</title>
        <authorList>
            <person name="Waite D.W."/>
            <person name="Vanwonterghem I."/>
            <person name="Rinke C."/>
            <person name="Parks D.H."/>
            <person name="Zhang Y."/>
            <person name="Takai K."/>
            <person name="Sievert S.M."/>
            <person name="Simon J."/>
            <person name="Campbell B.J."/>
            <person name="Hanson T.E."/>
            <person name="Woyke T."/>
            <person name="Klotz M.G."/>
            <person name="Hugenholtz P."/>
        </authorList>
    </citation>
    <scope>NUCLEOTIDE SEQUENCE [LARGE SCALE GENOMIC DNA]</scope>
    <source>
        <strain evidence="11">UBA11420</strain>
    </source>
</reference>
<evidence type="ECO:0000256" key="2">
    <source>
        <dbReference type="ARBA" id="ARBA00022448"/>
    </source>
</evidence>
<dbReference type="Proteomes" id="UP000231638">
    <property type="component" value="Unassembled WGS sequence"/>
</dbReference>
<dbReference type="GO" id="GO:0005886">
    <property type="term" value="C:plasma membrane"/>
    <property type="evidence" value="ECO:0007669"/>
    <property type="project" value="UniProtKB-SubCell"/>
</dbReference>
<evidence type="ECO:0000313" key="12">
    <source>
        <dbReference type="Proteomes" id="UP000231638"/>
    </source>
</evidence>
<evidence type="ECO:0000256" key="9">
    <source>
        <dbReference type="SAM" id="Phobius"/>
    </source>
</evidence>
<accession>A0A2D3WB79</accession>
<evidence type="ECO:0000256" key="5">
    <source>
        <dbReference type="ARBA" id="ARBA00022927"/>
    </source>
</evidence>
<keyword evidence="6 9" id="KW-1133">Transmembrane helix</keyword>
<feature type="transmembrane region" description="Helical" evidence="9">
    <location>
        <begin position="66"/>
        <end position="83"/>
    </location>
</feature>
<dbReference type="GO" id="GO:0017038">
    <property type="term" value="P:protein import"/>
    <property type="evidence" value="ECO:0007669"/>
    <property type="project" value="TreeGrafter"/>
</dbReference>
<name>A0A2D3WB79_9BACT</name>
<dbReference type="EMBL" id="DLUG01000248">
    <property type="protein sequence ID" value="DAB35546.1"/>
    <property type="molecule type" value="Genomic_DNA"/>
</dbReference>
<evidence type="ECO:0000256" key="6">
    <source>
        <dbReference type="ARBA" id="ARBA00022989"/>
    </source>
</evidence>
<feature type="transmembrane region" description="Helical" evidence="9">
    <location>
        <begin position="6"/>
        <end position="28"/>
    </location>
</feature>
<organism evidence="11 12">
    <name type="scientific">Sulfurospirillum cavolei</name>
    <dbReference type="NCBI Taxonomy" id="366522"/>
    <lineage>
        <taxon>Bacteria</taxon>
        <taxon>Pseudomonadati</taxon>
        <taxon>Campylobacterota</taxon>
        <taxon>Epsilonproteobacteria</taxon>
        <taxon>Campylobacterales</taxon>
        <taxon>Sulfurospirillaceae</taxon>
        <taxon>Sulfurospirillum</taxon>
    </lineage>
</organism>
<feature type="domain" description="MotA/TolQ/ExbB proton channel" evidence="10">
    <location>
        <begin position="44"/>
        <end position="136"/>
    </location>
</feature>
<comment type="similarity">
    <text evidence="8">Belongs to the exbB/tolQ family.</text>
</comment>
<dbReference type="InterPro" id="IPR002898">
    <property type="entry name" value="MotA_ExbB_proton_chnl"/>
</dbReference>
<dbReference type="PANTHER" id="PTHR30625:SF15">
    <property type="entry name" value="BIOPOLYMER TRANSPORT PROTEIN EXBB"/>
    <property type="match status" value="1"/>
</dbReference>
<keyword evidence="3" id="KW-1003">Cell membrane</keyword>
<dbReference type="NCBIfam" id="TIGR02805">
    <property type="entry name" value="exbB2"/>
    <property type="match status" value="1"/>
</dbReference>
<comment type="subcellular location">
    <subcellularLocation>
        <location evidence="1">Cell inner membrane</location>
        <topology evidence="1">Multi-pass membrane protein</topology>
    </subcellularLocation>
    <subcellularLocation>
        <location evidence="8">Membrane</location>
        <topology evidence="8">Multi-pass membrane protein</topology>
    </subcellularLocation>
</comment>
<comment type="caution">
    <text evidence="11">The sequence shown here is derived from an EMBL/GenBank/DDBJ whole genome shotgun (WGS) entry which is preliminary data.</text>
</comment>
<dbReference type="InterPro" id="IPR014172">
    <property type="entry name" value="TonB_ExbB_2"/>
</dbReference>
<dbReference type="GO" id="GO:0055085">
    <property type="term" value="P:transmembrane transport"/>
    <property type="evidence" value="ECO:0007669"/>
    <property type="project" value="InterPro"/>
</dbReference>
<evidence type="ECO:0000259" key="10">
    <source>
        <dbReference type="Pfam" id="PF01618"/>
    </source>
</evidence>
<evidence type="ECO:0000313" key="11">
    <source>
        <dbReference type="EMBL" id="DAB35546.1"/>
    </source>
</evidence>
<dbReference type="STRING" id="366522.GCA_001548055_00021"/>
<dbReference type="RefSeq" id="WP_039675416.1">
    <property type="nucleotide sequence ID" value="NZ_AP014724.1"/>
</dbReference>
<evidence type="ECO:0000256" key="4">
    <source>
        <dbReference type="ARBA" id="ARBA00022692"/>
    </source>
</evidence>
<dbReference type="Pfam" id="PF01618">
    <property type="entry name" value="MotA_ExbB"/>
    <property type="match status" value="1"/>
</dbReference>
<dbReference type="PANTHER" id="PTHR30625">
    <property type="entry name" value="PROTEIN TOLQ"/>
    <property type="match status" value="1"/>
</dbReference>
<protein>
    <submittedName>
        <fullName evidence="11">TonB-system energizer ExbB</fullName>
    </submittedName>
</protein>
<evidence type="ECO:0000256" key="3">
    <source>
        <dbReference type="ARBA" id="ARBA00022475"/>
    </source>
</evidence>
<keyword evidence="2 8" id="KW-0813">Transport</keyword>
<evidence type="ECO:0000256" key="8">
    <source>
        <dbReference type="RuleBase" id="RU004057"/>
    </source>
</evidence>
<keyword evidence="4 9" id="KW-0812">Transmembrane</keyword>
<dbReference type="AlphaFoldDB" id="A0A2D3WB79"/>
<sequence>MDALKFWIDYAIFGILGVMSLLALTYALERFFFYRNIDVTPYRDIDTLETDLTRNLTALSIISSNAPYIGLLGTVLGIMVTFYDMGKSGNIQTDTVLTGLSLALKATALGLTVAIPTLMAYSACLRKCDVLSAKWKASRAA</sequence>
<dbReference type="InterPro" id="IPR050790">
    <property type="entry name" value="ExbB/TolQ_transport"/>
</dbReference>
<gene>
    <name evidence="11" type="primary">exbB</name>
    <name evidence="11" type="ORF">CFH80_09570</name>
</gene>